<feature type="non-terminal residue" evidence="1">
    <location>
        <position position="1"/>
    </location>
</feature>
<reference evidence="1" key="1">
    <citation type="submission" date="2017-07" db="EMBL/GenBank/DDBJ databases">
        <title>Taro Niue Genome Assembly and Annotation.</title>
        <authorList>
            <person name="Atibalentja N."/>
            <person name="Keating K."/>
            <person name="Fields C.J."/>
        </authorList>
    </citation>
    <scope>NUCLEOTIDE SEQUENCE</scope>
    <source>
        <strain evidence="1">Niue_2</strain>
        <tissue evidence="1">Leaf</tissue>
    </source>
</reference>
<name>A0A843WWC7_COLES</name>
<proteinExistence type="predicted"/>
<sequence length="223" mass="24539">LVRSGEFSQSGALVVLVETCLHCFCSSAYCSVLSNGLCCLVIGLCILVKDRPLSLLVEFLPRSALCLFRATVVLPLWFEVCHLVGLHSGEVLSGRLLALLVEVLPKATSCCFGRRCSLFVKKSCHCFRLDCLCYSVLGRCQSRCCALGLSRLCCWDFVCPRDRVVCFIFRALRALADGGLVSAVGVWLAVLLMKVPVLHCGFASRTWKRLVVCVSFLYFPLVA</sequence>
<comment type="caution">
    <text evidence="1">The sequence shown here is derived from an EMBL/GenBank/DDBJ whole genome shotgun (WGS) entry which is preliminary data.</text>
</comment>
<dbReference type="AlphaFoldDB" id="A0A843WWC7"/>
<organism evidence="1 2">
    <name type="scientific">Colocasia esculenta</name>
    <name type="common">Wild taro</name>
    <name type="synonym">Arum esculentum</name>
    <dbReference type="NCBI Taxonomy" id="4460"/>
    <lineage>
        <taxon>Eukaryota</taxon>
        <taxon>Viridiplantae</taxon>
        <taxon>Streptophyta</taxon>
        <taxon>Embryophyta</taxon>
        <taxon>Tracheophyta</taxon>
        <taxon>Spermatophyta</taxon>
        <taxon>Magnoliopsida</taxon>
        <taxon>Liliopsida</taxon>
        <taxon>Araceae</taxon>
        <taxon>Aroideae</taxon>
        <taxon>Colocasieae</taxon>
        <taxon>Colocasia</taxon>
    </lineage>
</organism>
<gene>
    <name evidence="1" type="ORF">Taro_039660</name>
</gene>
<evidence type="ECO:0000313" key="2">
    <source>
        <dbReference type="Proteomes" id="UP000652761"/>
    </source>
</evidence>
<protein>
    <submittedName>
        <fullName evidence="1">Uncharacterized protein</fullName>
    </submittedName>
</protein>
<keyword evidence="2" id="KW-1185">Reference proteome</keyword>
<dbReference type="EMBL" id="NMUH01003720">
    <property type="protein sequence ID" value="MQM06830.1"/>
    <property type="molecule type" value="Genomic_DNA"/>
</dbReference>
<evidence type="ECO:0000313" key="1">
    <source>
        <dbReference type="EMBL" id="MQM06830.1"/>
    </source>
</evidence>
<dbReference type="Proteomes" id="UP000652761">
    <property type="component" value="Unassembled WGS sequence"/>
</dbReference>
<accession>A0A843WWC7</accession>